<gene>
    <name evidence="3" type="ORF">HUG15_07925</name>
</gene>
<feature type="domain" description="ArsA/GET3 Anion-transporting ATPase-like" evidence="2">
    <location>
        <begin position="5"/>
        <end position="307"/>
    </location>
</feature>
<protein>
    <submittedName>
        <fullName evidence="3">ArsA family ATPase</fullName>
    </submittedName>
</protein>
<dbReference type="PANTHER" id="PTHR10803">
    <property type="entry name" value="ARSENICAL PUMP-DRIVING ATPASE ARSENITE-TRANSLOCATING ATPASE"/>
    <property type="match status" value="1"/>
</dbReference>
<dbReference type="InterPro" id="IPR027417">
    <property type="entry name" value="P-loop_NTPase"/>
</dbReference>
<dbReference type="Pfam" id="PF02374">
    <property type="entry name" value="ArsA_ATPase"/>
    <property type="match status" value="1"/>
</dbReference>
<accession>A0A7T7CB45</accession>
<reference evidence="3 4" key="1">
    <citation type="submission" date="2020-06" db="EMBL/GenBank/DDBJ databases">
        <title>Genomic analysis of Salicibibacter sp. NKC5-3.</title>
        <authorList>
            <person name="Oh Y.J."/>
        </authorList>
    </citation>
    <scope>NUCLEOTIDE SEQUENCE [LARGE SCALE GENOMIC DNA]</scope>
    <source>
        <strain evidence="3 4">NKC5-3</strain>
    </source>
</reference>
<organism evidence="3 4">
    <name type="scientific">Salicibibacter cibarius</name>
    <dbReference type="NCBI Taxonomy" id="2743000"/>
    <lineage>
        <taxon>Bacteria</taxon>
        <taxon>Bacillati</taxon>
        <taxon>Bacillota</taxon>
        <taxon>Bacilli</taxon>
        <taxon>Bacillales</taxon>
        <taxon>Bacillaceae</taxon>
        <taxon>Salicibibacter</taxon>
    </lineage>
</organism>
<proteinExistence type="inferred from homology"/>
<evidence type="ECO:0000313" key="3">
    <source>
        <dbReference type="EMBL" id="QQK75515.1"/>
    </source>
</evidence>
<dbReference type="PANTHER" id="PTHR10803:SF3">
    <property type="entry name" value="ATPASE GET3"/>
    <property type="match status" value="1"/>
</dbReference>
<evidence type="ECO:0000259" key="2">
    <source>
        <dbReference type="Pfam" id="PF02374"/>
    </source>
</evidence>
<dbReference type="EMBL" id="CP054705">
    <property type="protein sequence ID" value="QQK75515.1"/>
    <property type="molecule type" value="Genomic_DNA"/>
</dbReference>
<keyword evidence="4" id="KW-1185">Reference proteome</keyword>
<dbReference type="AlphaFoldDB" id="A0A7T7CB45"/>
<dbReference type="Gene3D" id="3.40.50.300">
    <property type="entry name" value="P-loop containing nucleotide triphosphate hydrolases"/>
    <property type="match status" value="1"/>
</dbReference>
<dbReference type="InterPro" id="IPR016300">
    <property type="entry name" value="ATPase_ArsA/GET3"/>
</dbReference>
<dbReference type="Proteomes" id="UP000595823">
    <property type="component" value="Chromosome"/>
</dbReference>
<name>A0A7T7CB45_9BACI</name>
<dbReference type="KEGG" id="scia:HUG15_07925"/>
<evidence type="ECO:0000313" key="4">
    <source>
        <dbReference type="Proteomes" id="UP000595823"/>
    </source>
</evidence>
<sequence length="309" mass="34940">MQNHSVVFFGGKGGVGKSTCSAAFALSAAQNDKKVLLVSTDPAHNLEDLFAVSIGNTISRLQTNLYGLEIDAGEESKRYIEGVKENLQGLVHAHRVSEVHRQIDMAANTPGADESALFDALVNIILEQTGHFDLIVFDTAPTGHTLRLLSLPEMMEAWIDGMLKRRRTVNENYSQLLNDGEPVEDPIYQTLMKRKQKFAEARKWFLDKRKTGFVYVLTPERLPIEETSRAVDQLAQAKMNVNTLIINKCLPDEADASVFFQKRKQQEQHYIQMIHEQFKKQKKIFLPLLAEDISTKANLQDISKQLQMI</sequence>
<dbReference type="GO" id="GO:0005524">
    <property type="term" value="F:ATP binding"/>
    <property type="evidence" value="ECO:0007669"/>
    <property type="project" value="InterPro"/>
</dbReference>
<dbReference type="InterPro" id="IPR025723">
    <property type="entry name" value="ArsA/GET3_ATPase-like"/>
</dbReference>
<dbReference type="CDD" id="cd02035">
    <property type="entry name" value="ArsA"/>
    <property type="match status" value="1"/>
</dbReference>
<comment type="similarity">
    <text evidence="1">Belongs to the arsA ATPase family.</text>
</comment>
<dbReference type="GO" id="GO:0016887">
    <property type="term" value="F:ATP hydrolysis activity"/>
    <property type="evidence" value="ECO:0007669"/>
    <property type="project" value="InterPro"/>
</dbReference>
<evidence type="ECO:0000256" key="1">
    <source>
        <dbReference type="ARBA" id="ARBA00011040"/>
    </source>
</evidence>
<dbReference type="RefSeq" id="WP_200128152.1">
    <property type="nucleotide sequence ID" value="NZ_CP054705.1"/>
</dbReference>
<dbReference type="NCBIfam" id="TIGR00345">
    <property type="entry name" value="GET3_arsA_TRC40"/>
    <property type="match status" value="1"/>
</dbReference>
<dbReference type="SUPFAM" id="SSF52540">
    <property type="entry name" value="P-loop containing nucleoside triphosphate hydrolases"/>
    <property type="match status" value="1"/>
</dbReference>